<dbReference type="STRING" id="153496.A0U89_10945"/>
<keyword evidence="6" id="KW-1185">Reference proteome</keyword>
<proteinExistence type="inferred from homology"/>
<dbReference type="InterPro" id="IPR000847">
    <property type="entry name" value="LysR_HTH_N"/>
</dbReference>
<dbReference type="Gene3D" id="1.10.10.10">
    <property type="entry name" value="Winged helix-like DNA-binding domain superfamily/Winged helix DNA-binding domain"/>
    <property type="match status" value="1"/>
</dbReference>
<dbReference type="CDD" id="cd08451">
    <property type="entry name" value="PBP2_BudR"/>
    <property type="match status" value="1"/>
</dbReference>
<dbReference type="OrthoDB" id="9811588at2"/>
<dbReference type="EMBL" id="CP014674">
    <property type="protein sequence ID" value="AOX17575.1"/>
    <property type="molecule type" value="Genomic_DNA"/>
</dbReference>
<dbReference type="eggNOG" id="COG0583">
    <property type="taxonomic scope" value="Bacteria"/>
</dbReference>
<dbReference type="RefSeq" id="WP_070403149.1">
    <property type="nucleotide sequence ID" value="NZ_BJVW01000001.1"/>
</dbReference>
<dbReference type="GO" id="GO:0003677">
    <property type="term" value="F:DNA binding"/>
    <property type="evidence" value="ECO:0007669"/>
    <property type="project" value="UniProtKB-KW"/>
</dbReference>
<evidence type="ECO:0000256" key="3">
    <source>
        <dbReference type="ARBA" id="ARBA00023125"/>
    </source>
</evidence>
<gene>
    <name evidence="5" type="ORF">A0U89_10945</name>
</gene>
<dbReference type="InterPro" id="IPR036390">
    <property type="entry name" value="WH_DNA-bd_sf"/>
</dbReference>
<dbReference type="SUPFAM" id="SSF46785">
    <property type="entry name" value="Winged helix' DNA-binding domain"/>
    <property type="match status" value="1"/>
</dbReference>
<dbReference type="KEGG" id="kba:A0U89_10945"/>
<sequence>MDLRHLRYFVAVADQRSFTRAAETLHIEQPPLSQQIKAQERELGVQLFIRSRQGATLTETGVQLLEQARSILAMERQFHSLARGLARGEQGRLRVGMAGAVSLLPLIPRALRTFREKWPDIIVTLEESNTPALCEALRERRVDIAIVRPPAPDPTIFLHPLLDESTVIALPKGHAQSSRHGLHLRDIAQEPFIIFERELGPGFYDAIIAACQKAGFTPHLGQSAPQITATIPMVAAGMGVSIVPAYLHQIHAEGATFHPIIGPAPRATISLASRTPTLSGPTANFHAVLRELVASEEDSGGF</sequence>
<dbReference type="Pfam" id="PF00126">
    <property type="entry name" value="HTH_1"/>
    <property type="match status" value="1"/>
</dbReference>
<accession>A0A1D8UVA5</accession>
<evidence type="ECO:0000313" key="5">
    <source>
        <dbReference type="EMBL" id="AOX17575.1"/>
    </source>
</evidence>
<organism evidence="5 6">
    <name type="scientific">Kozakia baliensis</name>
    <dbReference type="NCBI Taxonomy" id="153496"/>
    <lineage>
        <taxon>Bacteria</taxon>
        <taxon>Pseudomonadati</taxon>
        <taxon>Pseudomonadota</taxon>
        <taxon>Alphaproteobacteria</taxon>
        <taxon>Acetobacterales</taxon>
        <taxon>Acetobacteraceae</taxon>
        <taxon>Kozakia</taxon>
    </lineage>
</organism>
<dbReference type="InterPro" id="IPR036388">
    <property type="entry name" value="WH-like_DNA-bd_sf"/>
</dbReference>
<comment type="similarity">
    <text evidence="1">Belongs to the LysR transcriptional regulatory family.</text>
</comment>
<dbReference type="FunFam" id="1.10.10.10:FF:000001">
    <property type="entry name" value="LysR family transcriptional regulator"/>
    <property type="match status" value="1"/>
</dbReference>
<evidence type="ECO:0000256" key="2">
    <source>
        <dbReference type="ARBA" id="ARBA00023015"/>
    </source>
</evidence>
<dbReference type="GO" id="GO:0032993">
    <property type="term" value="C:protein-DNA complex"/>
    <property type="evidence" value="ECO:0007669"/>
    <property type="project" value="TreeGrafter"/>
</dbReference>
<name>A0A1D8UVA5_9PROT</name>
<keyword evidence="3" id="KW-0238">DNA-binding</keyword>
<dbReference type="InterPro" id="IPR037410">
    <property type="entry name" value="BudR_PBP2"/>
</dbReference>
<keyword evidence="2" id="KW-0805">Transcription regulation</keyword>
<dbReference type="SUPFAM" id="SSF53850">
    <property type="entry name" value="Periplasmic binding protein-like II"/>
    <property type="match status" value="1"/>
</dbReference>
<evidence type="ECO:0000256" key="4">
    <source>
        <dbReference type="ARBA" id="ARBA00023163"/>
    </source>
</evidence>
<dbReference type="Proteomes" id="UP000179145">
    <property type="component" value="Chromosome"/>
</dbReference>
<dbReference type="PANTHER" id="PTHR30346:SF30">
    <property type="entry name" value="SMALL NEUTRAL PROTEASE REGULATORY PROTEIN"/>
    <property type="match status" value="1"/>
</dbReference>
<dbReference type="Pfam" id="PF03466">
    <property type="entry name" value="LysR_substrate"/>
    <property type="match status" value="1"/>
</dbReference>
<dbReference type="PANTHER" id="PTHR30346">
    <property type="entry name" value="TRANSCRIPTIONAL DUAL REGULATOR HCAR-RELATED"/>
    <property type="match status" value="1"/>
</dbReference>
<reference evidence="5 6" key="1">
    <citation type="journal article" date="2016" name="Microb. Cell Fact.">
        <title>Dissection of exopolysaccharide biosynthesis in Kozakia baliensis.</title>
        <authorList>
            <person name="Brandt J.U."/>
            <person name="Jakob F."/>
            <person name="Behr J."/>
            <person name="Geissler A.J."/>
            <person name="Vogel R.F."/>
        </authorList>
    </citation>
    <scope>NUCLEOTIDE SEQUENCE [LARGE SCALE GENOMIC DNA]</scope>
    <source>
        <strain evidence="5 6">DSM 14400</strain>
    </source>
</reference>
<dbReference type="PROSITE" id="PS50931">
    <property type="entry name" value="HTH_LYSR"/>
    <property type="match status" value="1"/>
</dbReference>
<dbReference type="AlphaFoldDB" id="A0A1D8UVA5"/>
<dbReference type="Gene3D" id="3.40.190.10">
    <property type="entry name" value="Periplasmic binding protein-like II"/>
    <property type="match status" value="2"/>
</dbReference>
<dbReference type="InterPro" id="IPR005119">
    <property type="entry name" value="LysR_subst-bd"/>
</dbReference>
<protein>
    <submittedName>
        <fullName evidence="5">LysR family transcriptional regulator</fullName>
    </submittedName>
</protein>
<evidence type="ECO:0000256" key="1">
    <source>
        <dbReference type="ARBA" id="ARBA00009437"/>
    </source>
</evidence>
<keyword evidence="4" id="KW-0804">Transcription</keyword>
<evidence type="ECO:0000313" key="6">
    <source>
        <dbReference type="Proteomes" id="UP000179145"/>
    </source>
</evidence>
<dbReference type="GO" id="GO:0003700">
    <property type="term" value="F:DNA-binding transcription factor activity"/>
    <property type="evidence" value="ECO:0007669"/>
    <property type="project" value="InterPro"/>
</dbReference>
<dbReference type="PRINTS" id="PR00039">
    <property type="entry name" value="HTHLYSR"/>
</dbReference>